<accession>A0A811V722</accession>
<feature type="region of interest" description="Disordered" evidence="1">
    <location>
        <begin position="1"/>
        <end position="28"/>
    </location>
</feature>
<keyword evidence="3" id="KW-1185">Reference proteome</keyword>
<feature type="compositionally biased region" description="Basic and acidic residues" evidence="1">
    <location>
        <begin position="1"/>
        <end position="11"/>
    </location>
</feature>
<dbReference type="EMBL" id="CAJHJT010000056">
    <property type="protein sequence ID" value="CAD7011958.1"/>
    <property type="molecule type" value="Genomic_DNA"/>
</dbReference>
<feature type="region of interest" description="Disordered" evidence="1">
    <location>
        <begin position="63"/>
        <end position="90"/>
    </location>
</feature>
<evidence type="ECO:0000313" key="3">
    <source>
        <dbReference type="Proteomes" id="UP000606786"/>
    </source>
</evidence>
<sequence length="90" mass="9643">MKKILLEHRTENGGARDAGASKPTSKEEDCWLGSSVSISEKPLLEKLCCKSNNLNTYFNEGYGPGDTDVDENAPGTSTVAVAQDEPHSSN</sequence>
<organism evidence="2 3">
    <name type="scientific">Ceratitis capitata</name>
    <name type="common">Mediterranean fruit fly</name>
    <name type="synonym">Tephritis capitata</name>
    <dbReference type="NCBI Taxonomy" id="7213"/>
    <lineage>
        <taxon>Eukaryota</taxon>
        <taxon>Metazoa</taxon>
        <taxon>Ecdysozoa</taxon>
        <taxon>Arthropoda</taxon>
        <taxon>Hexapoda</taxon>
        <taxon>Insecta</taxon>
        <taxon>Pterygota</taxon>
        <taxon>Neoptera</taxon>
        <taxon>Endopterygota</taxon>
        <taxon>Diptera</taxon>
        <taxon>Brachycera</taxon>
        <taxon>Muscomorpha</taxon>
        <taxon>Tephritoidea</taxon>
        <taxon>Tephritidae</taxon>
        <taxon>Ceratitis</taxon>
        <taxon>Ceratitis</taxon>
    </lineage>
</organism>
<protein>
    <submittedName>
        <fullName evidence="2">(Mediterranean fruit fly) hypothetical protein</fullName>
    </submittedName>
</protein>
<gene>
    <name evidence="2" type="ORF">CCAP1982_LOCUS20068</name>
</gene>
<name>A0A811V722_CERCA</name>
<evidence type="ECO:0000256" key="1">
    <source>
        <dbReference type="SAM" id="MobiDB-lite"/>
    </source>
</evidence>
<dbReference type="Proteomes" id="UP000606786">
    <property type="component" value="Unassembled WGS sequence"/>
</dbReference>
<evidence type="ECO:0000313" key="2">
    <source>
        <dbReference type="EMBL" id="CAD7011958.1"/>
    </source>
</evidence>
<dbReference type="AlphaFoldDB" id="A0A811V722"/>
<comment type="caution">
    <text evidence="2">The sequence shown here is derived from an EMBL/GenBank/DDBJ whole genome shotgun (WGS) entry which is preliminary data.</text>
</comment>
<proteinExistence type="predicted"/>
<reference evidence="2" key="1">
    <citation type="submission" date="2020-11" db="EMBL/GenBank/DDBJ databases">
        <authorList>
            <person name="Whitehead M."/>
        </authorList>
    </citation>
    <scope>NUCLEOTIDE SEQUENCE</scope>
    <source>
        <strain evidence="2">EGII</strain>
    </source>
</reference>